<feature type="domain" description="Amine oxidase" evidence="13">
    <location>
        <begin position="10"/>
        <end position="458"/>
    </location>
</feature>
<evidence type="ECO:0000256" key="11">
    <source>
        <dbReference type="ARBA" id="ARBA00023133"/>
    </source>
</evidence>
<dbReference type="AlphaFoldDB" id="A0A4D4JD61"/>
<dbReference type="InterPro" id="IPR050464">
    <property type="entry name" value="Zeta_carotene_desat/Oxidored"/>
</dbReference>
<keyword evidence="15" id="KW-1185">Reference proteome</keyword>
<dbReference type="PANTHER" id="PTHR42923">
    <property type="entry name" value="PROTOPORPHYRINOGEN OXIDASE"/>
    <property type="match status" value="1"/>
</dbReference>
<sequence length="483" mass="48118">MRVAVVGGGLSGLAAAHRLRALLGEAVTITVLEQGDRLGGKLRTVELAGLRYDVGAEAYLHRRPEVTELIGELGLAGEVVHPSGAPSTVAAGGHRSRIPARTMMGVPASADAVREVLSADGLASVAAEPSLPPVTLDGADVAVGALVRDRLGDEVADRLVDPLLGGVYAGRADALGLRATMPALAAALDAGAGSLLAAASASLPDPDPGAPRTPVFATLRGGLGMLVGALAAGLSVRLSTTVRGLRRTGSGWRLELGSAANPEALDADAVVLAVPAPAVRKLLGDVAPAASAAFGRIELASMAVVALALPAGAVLPPASGVLIAAGERHADGTPFTAKAFTFSSRKWSHLAGAGVVVVRGSVGRFGEVGVLRREDADLVGTVRADLAELTGITAAPVDAVVTRWGGGLPQYGVGHTDTVATIERAVGELPGLAVAGAALHGVGLPACVATGRAAADRVAAHLLRNRGSRGGTISAWPASTTPS</sequence>
<evidence type="ECO:0000256" key="9">
    <source>
        <dbReference type="ARBA" id="ARBA00022827"/>
    </source>
</evidence>
<comment type="caution">
    <text evidence="14">The sequence shown here is derived from an EMBL/GenBank/DDBJ whole genome shotgun (WGS) entry which is preliminary data.</text>
</comment>
<protein>
    <recommendedName>
        <fullName evidence="7 12">Coproporphyrinogen III oxidase</fullName>
        <ecNumber evidence="6 12">1.3.3.15</ecNumber>
    </recommendedName>
</protein>
<dbReference type="EC" id="1.3.3.15" evidence="6 12"/>
<comment type="similarity">
    <text evidence="5 12">Belongs to the protoporphyrinogen/coproporphyrinogen oxidase family. Coproporphyrinogen III oxidase subfamily.</text>
</comment>
<proteinExistence type="inferred from homology"/>
<comment type="subcellular location">
    <subcellularLocation>
        <location evidence="12">Cytoplasm</location>
    </subcellularLocation>
</comment>
<dbReference type="UniPathway" id="UPA00252"/>
<evidence type="ECO:0000313" key="15">
    <source>
        <dbReference type="Proteomes" id="UP000298860"/>
    </source>
</evidence>
<evidence type="ECO:0000256" key="8">
    <source>
        <dbReference type="ARBA" id="ARBA00022630"/>
    </source>
</evidence>
<comment type="cofactor">
    <cofactor evidence="2 12">
        <name>FAD</name>
        <dbReference type="ChEBI" id="CHEBI:57692"/>
    </cofactor>
</comment>
<reference evidence="15" key="1">
    <citation type="submission" date="2019-04" db="EMBL/GenBank/DDBJ databases">
        <title>Draft genome sequence of Pseudonocardiaceae bacterium SL3-2-4.</title>
        <authorList>
            <person name="Ningsih F."/>
            <person name="Yokota A."/>
            <person name="Sakai Y."/>
            <person name="Nanatani K."/>
            <person name="Yabe S."/>
            <person name="Oetari A."/>
            <person name="Sjamsuridzal W."/>
        </authorList>
    </citation>
    <scope>NUCLEOTIDE SEQUENCE [LARGE SCALE GENOMIC DNA]</scope>
    <source>
        <strain evidence="15">SL3-2-4</strain>
    </source>
</reference>
<gene>
    <name evidence="14" type="primary">hemY</name>
    <name evidence="14" type="ORF">GTS_45830</name>
</gene>
<evidence type="ECO:0000256" key="2">
    <source>
        <dbReference type="ARBA" id="ARBA00001974"/>
    </source>
</evidence>
<comment type="function">
    <text evidence="3 12">Involved in coproporphyrin-dependent heme b biosynthesis. Catalyzes the oxidation of coproporphyrinogen III to coproporphyrin III.</text>
</comment>
<evidence type="ECO:0000313" key="14">
    <source>
        <dbReference type="EMBL" id="GDY32950.1"/>
    </source>
</evidence>
<evidence type="ECO:0000259" key="13">
    <source>
        <dbReference type="Pfam" id="PF01593"/>
    </source>
</evidence>
<dbReference type="InterPro" id="IPR036188">
    <property type="entry name" value="FAD/NAD-bd_sf"/>
</dbReference>
<dbReference type="Proteomes" id="UP000298860">
    <property type="component" value="Unassembled WGS sequence"/>
</dbReference>
<comment type="catalytic activity">
    <reaction evidence="1">
        <text>coproporphyrinogen III + 3 O2 = coproporphyrin III + 3 H2O2</text>
        <dbReference type="Rhea" id="RHEA:43436"/>
        <dbReference type="ChEBI" id="CHEBI:15379"/>
        <dbReference type="ChEBI" id="CHEBI:16240"/>
        <dbReference type="ChEBI" id="CHEBI:57309"/>
        <dbReference type="ChEBI" id="CHEBI:131725"/>
        <dbReference type="EC" id="1.3.3.15"/>
    </reaction>
    <physiologicalReaction direction="left-to-right" evidence="1">
        <dbReference type="Rhea" id="RHEA:43437"/>
    </physiologicalReaction>
</comment>
<dbReference type="NCBIfam" id="TIGR00562">
    <property type="entry name" value="proto_IX_ox"/>
    <property type="match status" value="1"/>
</dbReference>
<dbReference type="Gene3D" id="3.90.660.20">
    <property type="entry name" value="Protoporphyrinogen oxidase, mitochondrial, domain 2"/>
    <property type="match status" value="1"/>
</dbReference>
<evidence type="ECO:0000256" key="10">
    <source>
        <dbReference type="ARBA" id="ARBA00023002"/>
    </source>
</evidence>
<evidence type="ECO:0000256" key="4">
    <source>
        <dbReference type="ARBA" id="ARBA00004744"/>
    </source>
</evidence>
<accession>A0A4D4JD61</accession>
<dbReference type="Gene3D" id="1.10.3110.10">
    <property type="entry name" value="protoporphyrinogen ix oxidase, domain 3"/>
    <property type="match status" value="1"/>
</dbReference>
<keyword evidence="10 12" id="KW-0560">Oxidoreductase</keyword>
<evidence type="ECO:0000256" key="12">
    <source>
        <dbReference type="RuleBase" id="RU364052"/>
    </source>
</evidence>
<name>A0A4D4JD61_9PSEU</name>
<evidence type="ECO:0000256" key="5">
    <source>
        <dbReference type="ARBA" id="ARBA00008310"/>
    </source>
</evidence>
<dbReference type="RefSeq" id="WP_137815935.1">
    <property type="nucleotide sequence ID" value="NZ_BJFL01000031.1"/>
</dbReference>
<dbReference type="GO" id="GO:0006783">
    <property type="term" value="P:heme biosynthetic process"/>
    <property type="evidence" value="ECO:0007669"/>
    <property type="project" value="UniProtKB-UniRule"/>
</dbReference>
<evidence type="ECO:0000256" key="1">
    <source>
        <dbReference type="ARBA" id="ARBA00001755"/>
    </source>
</evidence>
<organism evidence="14 15">
    <name type="scientific">Gandjariella thermophila</name>
    <dbReference type="NCBI Taxonomy" id="1931992"/>
    <lineage>
        <taxon>Bacteria</taxon>
        <taxon>Bacillati</taxon>
        <taxon>Actinomycetota</taxon>
        <taxon>Actinomycetes</taxon>
        <taxon>Pseudonocardiales</taxon>
        <taxon>Pseudonocardiaceae</taxon>
        <taxon>Gandjariella</taxon>
    </lineage>
</organism>
<keyword evidence="9 12" id="KW-0274">FAD</keyword>
<dbReference type="InterPro" id="IPR004572">
    <property type="entry name" value="Protoporphyrinogen_oxidase"/>
</dbReference>
<dbReference type="Gene3D" id="3.50.50.60">
    <property type="entry name" value="FAD/NAD(P)-binding domain"/>
    <property type="match status" value="1"/>
</dbReference>
<evidence type="ECO:0000256" key="3">
    <source>
        <dbReference type="ARBA" id="ARBA00002185"/>
    </source>
</evidence>
<dbReference type="SUPFAM" id="SSF51905">
    <property type="entry name" value="FAD/NAD(P)-binding domain"/>
    <property type="match status" value="1"/>
</dbReference>
<dbReference type="Pfam" id="PF01593">
    <property type="entry name" value="Amino_oxidase"/>
    <property type="match status" value="1"/>
</dbReference>
<dbReference type="OrthoDB" id="4496419at2"/>
<keyword evidence="12" id="KW-0963">Cytoplasm</keyword>
<keyword evidence="8 12" id="KW-0285">Flavoprotein</keyword>
<keyword evidence="11 12" id="KW-0350">Heme biosynthesis</keyword>
<comment type="pathway">
    <text evidence="4 12">Porphyrin-containing compound metabolism; protoheme biosynthesis.</text>
</comment>
<evidence type="ECO:0000256" key="6">
    <source>
        <dbReference type="ARBA" id="ARBA00012402"/>
    </source>
</evidence>
<dbReference type="PANTHER" id="PTHR42923:SF3">
    <property type="entry name" value="PROTOPORPHYRINOGEN OXIDASE"/>
    <property type="match status" value="1"/>
</dbReference>
<dbReference type="GO" id="GO:0004729">
    <property type="term" value="F:oxygen-dependent protoporphyrinogen oxidase activity"/>
    <property type="evidence" value="ECO:0007669"/>
    <property type="project" value="UniProtKB-UniRule"/>
</dbReference>
<dbReference type="SUPFAM" id="SSF54373">
    <property type="entry name" value="FAD-linked reductases, C-terminal domain"/>
    <property type="match status" value="1"/>
</dbReference>
<dbReference type="EMBL" id="BJFL01000031">
    <property type="protein sequence ID" value="GDY32950.1"/>
    <property type="molecule type" value="Genomic_DNA"/>
</dbReference>
<evidence type="ECO:0000256" key="7">
    <source>
        <dbReference type="ARBA" id="ARBA00019046"/>
    </source>
</evidence>
<dbReference type="GO" id="GO:0005737">
    <property type="term" value="C:cytoplasm"/>
    <property type="evidence" value="ECO:0007669"/>
    <property type="project" value="UniProtKB-SubCell"/>
</dbReference>
<dbReference type="InterPro" id="IPR002937">
    <property type="entry name" value="Amino_oxidase"/>
</dbReference>